<keyword evidence="9" id="KW-0812">Transmembrane</keyword>
<keyword evidence="9" id="KW-1133">Transmembrane helix</keyword>
<accession>A0A9W9TU45</accession>
<comment type="caution">
    <text evidence="10">The sequence shown here is derived from an EMBL/GenBank/DDBJ whole genome shotgun (WGS) entry which is preliminary data.</text>
</comment>
<dbReference type="InterPro" id="IPR001128">
    <property type="entry name" value="Cyt_P450"/>
</dbReference>
<dbReference type="GO" id="GO:0016705">
    <property type="term" value="F:oxidoreductase activity, acting on paired donors, with incorporation or reduction of molecular oxygen"/>
    <property type="evidence" value="ECO:0007669"/>
    <property type="project" value="InterPro"/>
</dbReference>
<feature type="binding site" description="axial binding residue" evidence="8">
    <location>
        <position position="450"/>
    </location>
    <ligand>
        <name>heme</name>
        <dbReference type="ChEBI" id="CHEBI:30413"/>
    </ligand>
    <ligandPart>
        <name>Fe</name>
        <dbReference type="ChEBI" id="CHEBI:18248"/>
    </ligandPart>
</feature>
<dbReference type="PANTHER" id="PTHR24305:SF157">
    <property type="entry name" value="N-ACETYLTRYPTOPHAN 6-HYDROXYLASE IVOC-RELATED"/>
    <property type="match status" value="1"/>
</dbReference>
<dbReference type="OrthoDB" id="3945418at2759"/>
<reference evidence="10" key="1">
    <citation type="submission" date="2022-11" db="EMBL/GenBank/DDBJ databases">
        <authorList>
            <person name="Petersen C."/>
        </authorList>
    </citation>
    <scope>NUCLEOTIDE SEQUENCE</scope>
    <source>
        <strain evidence="10">IBT 23319</strain>
    </source>
</reference>
<organism evidence="10 11">
    <name type="scientific">Penicillium citrinum</name>
    <dbReference type="NCBI Taxonomy" id="5077"/>
    <lineage>
        <taxon>Eukaryota</taxon>
        <taxon>Fungi</taxon>
        <taxon>Dikarya</taxon>
        <taxon>Ascomycota</taxon>
        <taxon>Pezizomycotina</taxon>
        <taxon>Eurotiomycetes</taxon>
        <taxon>Eurotiomycetidae</taxon>
        <taxon>Eurotiales</taxon>
        <taxon>Aspergillaceae</taxon>
        <taxon>Penicillium</taxon>
    </lineage>
</organism>
<dbReference type="RefSeq" id="XP_056504485.1">
    <property type="nucleotide sequence ID" value="XM_056641991.1"/>
</dbReference>
<keyword evidence="3 8" id="KW-0349">Heme</keyword>
<dbReference type="AlphaFoldDB" id="A0A9W9TU45"/>
<dbReference type="PANTHER" id="PTHR24305">
    <property type="entry name" value="CYTOCHROME P450"/>
    <property type="match status" value="1"/>
</dbReference>
<gene>
    <name evidence="10" type="ORF">N7469_003071</name>
</gene>
<feature type="transmembrane region" description="Helical" evidence="9">
    <location>
        <begin position="6"/>
        <end position="24"/>
    </location>
</feature>
<dbReference type="EMBL" id="JAPQKT010000002">
    <property type="protein sequence ID" value="KAJ5241480.1"/>
    <property type="molecule type" value="Genomic_DNA"/>
</dbReference>
<evidence type="ECO:0000256" key="7">
    <source>
        <dbReference type="ARBA" id="ARBA00023033"/>
    </source>
</evidence>
<dbReference type="InterPro" id="IPR050121">
    <property type="entry name" value="Cytochrome_P450_monoxygenase"/>
</dbReference>
<evidence type="ECO:0000256" key="3">
    <source>
        <dbReference type="ARBA" id="ARBA00022617"/>
    </source>
</evidence>
<keyword evidence="4 8" id="KW-0479">Metal-binding</keyword>
<dbReference type="GO" id="GO:0005506">
    <property type="term" value="F:iron ion binding"/>
    <property type="evidence" value="ECO:0007669"/>
    <property type="project" value="InterPro"/>
</dbReference>
<dbReference type="InterPro" id="IPR002401">
    <property type="entry name" value="Cyt_P450_E_grp-I"/>
</dbReference>
<keyword evidence="5" id="KW-0560">Oxidoreductase</keyword>
<dbReference type="PRINTS" id="PR00463">
    <property type="entry name" value="EP450I"/>
</dbReference>
<evidence type="ECO:0000313" key="10">
    <source>
        <dbReference type="EMBL" id="KAJ5241480.1"/>
    </source>
</evidence>
<reference evidence="10" key="2">
    <citation type="journal article" date="2023" name="IMA Fungus">
        <title>Comparative genomic study of the Penicillium genus elucidates a diverse pangenome and 15 lateral gene transfer events.</title>
        <authorList>
            <person name="Petersen C."/>
            <person name="Sorensen T."/>
            <person name="Nielsen M.R."/>
            <person name="Sondergaard T.E."/>
            <person name="Sorensen J.L."/>
            <person name="Fitzpatrick D.A."/>
            <person name="Frisvad J.C."/>
            <person name="Nielsen K.L."/>
        </authorList>
    </citation>
    <scope>NUCLEOTIDE SEQUENCE</scope>
    <source>
        <strain evidence="10">IBT 23319</strain>
    </source>
</reference>
<evidence type="ECO:0000256" key="6">
    <source>
        <dbReference type="ARBA" id="ARBA00023004"/>
    </source>
</evidence>
<dbReference type="GO" id="GO:0043386">
    <property type="term" value="P:mycotoxin biosynthetic process"/>
    <property type="evidence" value="ECO:0007669"/>
    <property type="project" value="UniProtKB-ARBA"/>
</dbReference>
<keyword evidence="7" id="KW-0503">Monooxygenase</keyword>
<dbReference type="GeneID" id="81381158"/>
<evidence type="ECO:0000256" key="9">
    <source>
        <dbReference type="SAM" id="Phobius"/>
    </source>
</evidence>
<dbReference type="Pfam" id="PF00067">
    <property type="entry name" value="p450"/>
    <property type="match status" value="1"/>
</dbReference>
<evidence type="ECO:0000256" key="2">
    <source>
        <dbReference type="ARBA" id="ARBA00010617"/>
    </source>
</evidence>
<dbReference type="InterPro" id="IPR036396">
    <property type="entry name" value="Cyt_P450_sf"/>
</dbReference>
<evidence type="ECO:0000256" key="8">
    <source>
        <dbReference type="PIRSR" id="PIRSR602401-1"/>
    </source>
</evidence>
<dbReference type="GO" id="GO:0004497">
    <property type="term" value="F:monooxygenase activity"/>
    <property type="evidence" value="ECO:0007669"/>
    <property type="project" value="UniProtKB-KW"/>
</dbReference>
<evidence type="ECO:0000256" key="4">
    <source>
        <dbReference type="ARBA" id="ARBA00022723"/>
    </source>
</evidence>
<keyword evidence="9" id="KW-0472">Membrane</keyword>
<keyword evidence="11" id="KW-1185">Reference proteome</keyword>
<comment type="similarity">
    <text evidence="2">Belongs to the cytochrome P450 family.</text>
</comment>
<evidence type="ECO:0000256" key="5">
    <source>
        <dbReference type="ARBA" id="ARBA00023002"/>
    </source>
</evidence>
<evidence type="ECO:0000256" key="1">
    <source>
        <dbReference type="ARBA" id="ARBA00001971"/>
    </source>
</evidence>
<dbReference type="GO" id="GO:0020037">
    <property type="term" value="F:heme binding"/>
    <property type="evidence" value="ECO:0007669"/>
    <property type="project" value="InterPro"/>
</dbReference>
<name>A0A9W9TU45_PENCI</name>
<comment type="cofactor">
    <cofactor evidence="1 8">
        <name>heme</name>
        <dbReference type="ChEBI" id="CHEBI:30413"/>
    </cofactor>
</comment>
<keyword evidence="6 8" id="KW-0408">Iron</keyword>
<sequence length="511" mass="58442">MMLLDRVWLVLSGLGTYIILRSIYRVFFHPLRKIPGPKLVAVTNGVEFYYNIIRNGMYIFEIEKMHQRYGPIVRIAPNEVHVIDPYFYDEIYAPSSRRRDKSSRVVPATGVMGSMIATVSHDHHRIRRAVLSEFFSRRSILNMMPIIDRFSEKLGDRLSQFHGTNTPVRLDNVLNAFTSDIITEYCYGSSWGFLEDEHFRSETRSALLETANTLHIGEFAPWLIALLRKVPVHILRRLQPGRAAIFEAMEAVYKQAASSLNYQSGNLREGEKSFDQVPQNMFDKLLASDVPASERSLERLQDEGLVVLGAGTETVAHTLTVSTFYLCSNKDILTKLREELRQVLPTPTSSASLLELEKLPYLTAEIYESLRLAYGPVVRMPRVAPTETLRYGEYLIPPGTPMSATTYFIHRDPNLFPNPDKFDPERWLQGSRSEELKRYIVNFTKGSRGCLGITLAYAEIYKAIAGLVRRFDFELHDTTMEDMKVVGERVFAITRRGQTQVYVTISDLSKM</sequence>
<proteinExistence type="inferred from homology"/>
<protein>
    <submittedName>
        <fullName evidence="10">Benzoate 4-monooxygenase cytochrome P450</fullName>
    </submittedName>
</protein>
<dbReference type="Gene3D" id="1.10.630.10">
    <property type="entry name" value="Cytochrome P450"/>
    <property type="match status" value="1"/>
</dbReference>
<dbReference type="SUPFAM" id="SSF48264">
    <property type="entry name" value="Cytochrome P450"/>
    <property type="match status" value="1"/>
</dbReference>
<dbReference type="Proteomes" id="UP001147733">
    <property type="component" value="Unassembled WGS sequence"/>
</dbReference>
<dbReference type="CDD" id="cd11062">
    <property type="entry name" value="CYP58-like"/>
    <property type="match status" value="1"/>
</dbReference>
<evidence type="ECO:0000313" key="11">
    <source>
        <dbReference type="Proteomes" id="UP001147733"/>
    </source>
</evidence>